<evidence type="ECO:0000313" key="2">
    <source>
        <dbReference type="Proteomes" id="UP001281761"/>
    </source>
</evidence>
<reference evidence="1 2" key="1">
    <citation type="journal article" date="2022" name="bioRxiv">
        <title>Genomics of Preaxostyla Flagellates Illuminates Evolutionary Transitions and the Path Towards Mitochondrial Loss.</title>
        <authorList>
            <person name="Novak L.V.F."/>
            <person name="Treitli S.C."/>
            <person name="Pyrih J."/>
            <person name="Halakuc P."/>
            <person name="Pipaliya S.V."/>
            <person name="Vacek V."/>
            <person name="Brzon O."/>
            <person name="Soukal P."/>
            <person name="Eme L."/>
            <person name="Dacks J.B."/>
            <person name="Karnkowska A."/>
            <person name="Elias M."/>
            <person name="Hampl V."/>
        </authorList>
    </citation>
    <scope>NUCLEOTIDE SEQUENCE [LARGE SCALE GENOMIC DNA]</scope>
    <source>
        <strain evidence="1">NAU3</strain>
        <tissue evidence="1">Gut</tissue>
    </source>
</reference>
<evidence type="ECO:0000313" key="1">
    <source>
        <dbReference type="EMBL" id="KAK2961662.1"/>
    </source>
</evidence>
<accession>A0ABQ9YD19</accession>
<keyword evidence="2" id="KW-1185">Reference proteome</keyword>
<dbReference type="SUPFAM" id="SSF48371">
    <property type="entry name" value="ARM repeat"/>
    <property type="match status" value="1"/>
</dbReference>
<organism evidence="1 2">
    <name type="scientific">Blattamonas nauphoetae</name>
    <dbReference type="NCBI Taxonomy" id="2049346"/>
    <lineage>
        <taxon>Eukaryota</taxon>
        <taxon>Metamonada</taxon>
        <taxon>Preaxostyla</taxon>
        <taxon>Oxymonadida</taxon>
        <taxon>Blattamonas</taxon>
    </lineage>
</organism>
<sequence length="1100" mass="123575">MSFDDKSAIYISLVALVKTEYPFDDVLQDRAAQFLKNVKPKWNERLTTNQLVIDLVSSSAGSASSFVESILTLLSSPHSTVVSATLLFLRDTFLNTPKEIPCRLVKSDLITKVLATVHSHTLPISGNQEMIDSLIRIIATSINLADPSYLSGLGVTAEVTKYNHREMIFQKVVIPSSQFVTFLISNRLILNEDLFRSFVSLLNTLLFIGPFHRPTLEFVLISPIVMAFSNCFWFVEEAYTKMNILNCFSRSLYEWPDEGPEVAQSGKRMIQALFSEGFKDTLEQMTMSDKGVRYAASRKNLPRFCVLSSDVGNAMVAGADEQILGSPPIVQNCELSSEAKMRLNRSLKHRSDVDSGQCPSWTDNEWKGMIGSNPQGAVQMTLLEDSMITRFLALWTVHALNRFSDDEELHHANTPPNELSSQHCRHSLQIAVHSTPNDRMDCTTRLARSELEWPAISFLCWNWIPRWRFGRSSLPTRPDEFGPTRIPIKSSSTIRFNEEPFLYFDEHTELSFEDKSTIYHSLVTLVKAEYPFDNALQDRAARFLMVLEPQWGRQDQANQLVTDLVPSSAGSHSGFVESICTLFSSPHSTVVEATMQLGITAAVEKYNHREIILQKVVLPSSQFVTFLISNRFILNEDLFRSLYEWPDEGPEVAQSGKRMIQALFSEGFKDTLEQMTMSDKGVRYAASRKNLPRFCVLSSDVGNALIAGADEQILGSPPIVQKRSLRVPRNLVVCQPSSNRRTPRKSQNVTSQAVPLPSHEHAAWIEPNVSNTLAIAIFCSLVALVKAEYPFDKTLQDRAARFLKSLEPTWNAHDLAAMLVRDLVHSSARSSAGFVESILTLLSSPHSRIVVAALSFLKKTTIESSPTIRCRLVESDLVSKVLAIVQPHTLPISGTEAILNNLIGIIASFAKLAFPSSLRQRGINSAVDQSSHREMIFQNVVLPSSEFVSFLISNRNMLNEKLLLSFLWTLTTLLLICPFHRPTLQFVVASPIVMALSSCLSFIEDDMFLWNILSNINRLLYEWKEEGPEVVQSAKRMMQALFSEGFEDTLEQTLKYDKDGDYGRSVYFSCRFISKLLGSNVELTEDDDEEESEGEVASIE</sequence>
<dbReference type="InterPro" id="IPR011989">
    <property type="entry name" value="ARM-like"/>
</dbReference>
<dbReference type="Gene3D" id="1.25.10.10">
    <property type="entry name" value="Leucine-rich Repeat Variant"/>
    <property type="match status" value="1"/>
</dbReference>
<proteinExistence type="predicted"/>
<name>A0ABQ9YD19_9EUKA</name>
<comment type="caution">
    <text evidence="1">The sequence shown here is derived from an EMBL/GenBank/DDBJ whole genome shotgun (WGS) entry which is preliminary data.</text>
</comment>
<dbReference type="InterPro" id="IPR016024">
    <property type="entry name" value="ARM-type_fold"/>
</dbReference>
<gene>
    <name evidence="1" type="ORF">BLNAU_3460</name>
</gene>
<dbReference type="EMBL" id="JARBJD010000015">
    <property type="protein sequence ID" value="KAK2961662.1"/>
    <property type="molecule type" value="Genomic_DNA"/>
</dbReference>
<protein>
    <submittedName>
        <fullName evidence="1">Uncharacterized protein</fullName>
    </submittedName>
</protein>
<dbReference type="Proteomes" id="UP001281761">
    <property type="component" value="Unassembled WGS sequence"/>
</dbReference>